<gene>
    <name evidence="3" type="ORF">ACFODX_10595</name>
</gene>
<dbReference type="Pfam" id="PF13517">
    <property type="entry name" value="FG-GAP_3"/>
    <property type="match status" value="4"/>
</dbReference>
<evidence type="ECO:0000256" key="2">
    <source>
        <dbReference type="SAM" id="SignalP"/>
    </source>
</evidence>
<name>A0ABV7FEP9_9GAMM</name>
<keyword evidence="4" id="KW-1185">Reference proteome</keyword>
<dbReference type="RefSeq" id="WP_378118867.1">
    <property type="nucleotide sequence ID" value="NZ_JBHRTF010000004.1"/>
</dbReference>
<evidence type="ECO:0000256" key="1">
    <source>
        <dbReference type="ARBA" id="ARBA00022729"/>
    </source>
</evidence>
<evidence type="ECO:0000313" key="4">
    <source>
        <dbReference type="Proteomes" id="UP001595555"/>
    </source>
</evidence>
<dbReference type="Gene3D" id="2.130.10.130">
    <property type="entry name" value="Integrin alpha, N-terminal"/>
    <property type="match status" value="2"/>
</dbReference>
<dbReference type="InterPro" id="IPR036909">
    <property type="entry name" value="Cyt_c-like_dom_sf"/>
</dbReference>
<dbReference type="InterPro" id="IPR013517">
    <property type="entry name" value="FG-GAP"/>
</dbReference>
<reference evidence="4" key="1">
    <citation type="journal article" date="2019" name="Int. J. Syst. Evol. Microbiol.">
        <title>The Global Catalogue of Microorganisms (GCM) 10K type strain sequencing project: providing services to taxonomists for standard genome sequencing and annotation.</title>
        <authorList>
            <consortium name="The Broad Institute Genomics Platform"/>
            <consortium name="The Broad Institute Genome Sequencing Center for Infectious Disease"/>
            <person name="Wu L."/>
            <person name="Ma J."/>
        </authorList>
    </citation>
    <scope>NUCLEOTIDE SEQUENCE [LARGE SCALE GENOMIC DNA]</scope>
    <source>
        <strain evidence="4">KCTC 52237</strain>
    </source>
</reference>
<organism evidence="3 4">
    <name type="scientific">Cellvibrio fontiphilus</name>
    <dbReference type="NCBI Taxonomy" id="1815559"/>
    <lineage>
        <taxon>Bacteria</taxon>
        <taxon>Pseudomonadati</taxon>
        <taxon>Pseudomonadota</taxon>
        <taxon>Gammaproteobacteria</taxon>
        <taxon>Cellvibrionales</taxon>
        <taxon>Cellvibrionaceae</taxon>
        <taxon>Cellvibrio</taxon>
    </lineage>
</organism>
<dbReference type="InterPro" id="IPR028994">
    <property type="entry name" value="Integrin_alpha_N"/>
</dbReference>
<sequence length="518" mass="56797">MRSNTRSWFAALLCIPLFAINSLAQAQALAPKSKPVPKPIEEVIQIVNHHCGACHKVPPPNILPKQNWPRVVQTMADLSHKMMSKVFISEEHLHDIKAYYYGSSPTELPRLPYLPASKSPVVFQVRELGARSSKPLAVDIAPGLTGTARDFLLADAEQKKLVQLFRTGDEWQEKILASAEVPVNTQVIDIDADGDKDILLADLGMMPPASDKVGKVYLLRQQAKGEFKQELLLGGLGRVTDAQAADLDADGDLDIAIAVFGGNNQGEIIWLENRAGQYHKHQLFAFAGALNITPADLNGDGLLDLVALIAQEHEMIVAFINRGAGQFEKGVLARAPHPMFGSTSMTLVDMDKDRDVDIVFTNGDAFDLQTEPKPYHGVQWLENRGTLQFQFHDIGRFYGAAHVVAGDIDGDGDVDVVASSWVNFWRDPNRQTLVWYENNGQQKFTAHPIASQPAGLVSLQLVDVTGDGRLDIVAAAFRMDLLLDDLGFNSPPEARPDPTTHGKQNARVLVFENKAAAK</sequence>
<keyword evidence="1 2" id="KW-0732">Signal</keyword>
<comment type="caution">
    <text evidence="3">The sequence shown here is derived from an EMBL/GenBank/DDBJ whole genome shotgun (WGS) entry which is preliminary data.</text>
</comment>
<accession>A0ABV7FEP9</accession>
<dbReference type="PANTHER" id="PTHR46580:SF4">
    <property type="entry name" value="ATP_GTP-BINDING PROTEIN"/>
    <property type="match status" value="1"/>
</dbReference>
<dbReference type="EMBL" id="JBHRTF010000004">
    <property type="protein sequence ID" value="MFC3116007.1"/>
    <property type="molecule type" value="Genomic_DNA"/>
</dbReference>
<feature type="chain" id="PRO_5047538690" evidence="2">
    <location>
        <begin position="27"/>
        <end position="518"/>
    </location>
</feature>
<evidence type="ECO:0000313" key="3">
    <source>
        <dbReference type="EMBL" id="MFC3116007.1"/>
    </source>
</evidence>
<dbReference type="SUPFAM" id="SSF69318">
    <property type="entry name" value="Integrin alpha N-terminal domain"/>
    <property type="match status" value="1"/>
</dbReference>
<dbReference type="SUPFAM" id="SSF46626">
    <property type="entry name" value="Cytochrome c"/>
    <property type="match status" value="1"/>
</dbReference>
<dbReference type="Proteomes" id="UP001595555">
    <property type="component" value="Unassembled WGS sequence"/>
</dbReference>
<protein>
    <submittedName>
        <fullName evidence="3">FG-GAP-like repeat-containing protein</fullName>
    </submittedName>
</protein>
<proteinExistence type="predicted"/>
<dbReference type="PANTHER" id="PTHR46580">
    <property type="entry name" value="SENSOR KINASE-RELATED"/>
    <property type="match status" value="1"/>
</dbReference>
<feature type="signal peptide" evidence="2">
    <location>
        <begin position="1"/>
        <end position="26"/>
    </location>
</feature>